<dbReference type="GO" id="GO:0009570">
    <property type="term" value="C:chloroplast stroma"/>
    <property type="evidence" value="ECO:0007669"/>
    <property type="project" value="UniProtKB-SubCell"/>
</dbReference>
<feature type="chain" id="PRO_5041766205" description="Carbonic anhydrase" evidence="10">
    <location>
        <begin position="22"/>
        <end position="290"/>
    </location>
</feature>
<comment type="similarity">
    <text evidence="4">Belongs to the alpha-class carbonic anhydrase family.</text>
</comment>
<dbReference type="Proteomes" id="UP001280121">
    <property type="component" value="Unassembled WGS sequence"/>
</dbReference>
<dbReference type="InterPro" id="IPR041891">
    <property type="entry name" value="Alpha_CA_prokaryot-like"/>
</dbReference>
<dbReference type="GO" id="GO:0008270">
    <property type="term" value="F:zinc ion binding"/>
    <property type="evidence" value="ECO:0007669"/>
    <property type="project" value="UniProtKB-UniRule"/>
</dbReference>
<keyword evidence="8 10" id="KW-0456">Lyase</keyword>
<name>A0AAD9TGJ0_9ROSI</name>
<keyword evidence="13" id="KW-1185">Reference proteome</keyword>
<dbReference type="AlphaFoldDB" id="A0AAD9TGJ0"/>
<comment type="caution">
    <text evidence="12">The sequence shown here is derived from an EMBL/GenBank/DDBJ whole genome shotgun (WGS) entry which is preliminary data.</text>
</comment>
<dbReference type="EC" id="4.2.1.1" evidence="5 10"/>
<dbReference type="PANTHER" id="PTHR18952">
    <property type="entry name" value="CARBONIC ANHYDRASE"/>
    <property type="match status" value="1"/>
</dbReference>
<evidence type="ECO:0000313" key="12">
    <source>
        <dbReference type="EMBL" id="KAK2635080.1"/>
    </source>
</evidence>
<evidence type="ECO:0000256" key="8">
    <source>
        <dbReference type="ARBA" id="ARBA00023239"/>
    </source>
</evidence>
<comment type="cofactor">
    <cofactor evidence="1 10">
        <name>Zn(2+)</name>
        <dbReference type="ChEBI" id="CHEBI:29105"/>
    </cofactor>
</comment>
<dbReference type="PROSITE" id="PS51144">
    <property type="entry name" value="ALPHA_CA_2"/>
    <property type="match status" value="1"/>
</dbReference>
<organism evidence="12 13">
    <name type="scientific">Dipteronia dyeriana</name>
    <dbReference type="NCBI Taxonomy" id="168575"/>
    <lineage>
        <taxon>Eukaryota</taxon>
        <taxon>Viridiplantae</taxon>
        <taxon>Streptophyta</taxon>
        <taxon>Embryophyta</taxon>
        <taxon>Tracheophyta</taxon>
        <taxon>Spermatophyta</taxon>
        <taxon>Magnoliopsida</taxon>
        <taxon>eudicotyledons</taxon>
        <taxon>Gunneridae</taxon>
        <taxon>Pentapetalae</taxon>
        <taxon>rosids</taxon>
        <taxon>malvids</taxon>
        <taxon>Sapindales</taxon>
        <taxon>Sapindaceae</taxon>
        <taxon>Hippocastanoideae</taxon>
        <taxon>Acereae</taxon>
        <taxon>Dipteronia</taxon>
    </lineage>
</organism>
<dbReference type="InterPro" id="IPR018338">
    <property type="entry name" value="Carbonic_anhydrase_a-class_CS"/>
</dbReference>
<evidence type="ECO:0000256" key="9">
    <source>
        <dbReference type="ARBA" id="ARBA00048348"/>
    </source>
</evidence>
<proteinExistence type="inferred from homology"/>
<keyword evidence="7 10" id="KW-0862">Zinc</keyword>
<dbReference type="EMBL" id="JANJYI010000009">
    <property type="protein sequence ID" value="KAK2635080.1"/>
    <property type="molecule type" value="Genomic_DNA"/>
</dbReference>
<dbReference type="GO" id="GO:0006730">
    <property type="term" value="P:one-carbon metabolic process"/>
    <property type="evidence" value="ECO:0007669"/>
    <property type="project" value="TreeGrafter"/>
</dbReference>
<comment type="function">
    <text evidence="2 10">Reversible hydration of carbon dioxide.</text>
</comment>
<feature type="signal peptide" evidence="10">
    <location>
        <begin position="1"/>
        <end position="21"/>
    </location>
</feature>
<comment type="catalytic activity">
    <reaction evidence="9 10">
        <text>hydrogencarbonate + H(+) = CO2 + H2O</text>
        <dbReference type="Rhea" id="RHEA:10748"/>
        <dbReference type="ChEBI" id="CHEBI:15377"/>
        <dbReference type="ChEBI" id="CHEBI:15378"/>
        <dbReference type="ChEBI" id="CHEBI:16526"/>
        <dbReference type="ChEBI" id="CHEBI:17544"/>
        <dbReference type="EC" id="4.2.1.1"/>
    </reaction>
</comment>
<dbReference type="GO" id="GO:0004089">
    <property type="term" value="F:carbonate dehydratase activity"/>
    <property type="evidence" value="ECO:0007669"/>
    <property type="project" value="UniProtKB-UniRule"/>
</dbReference>
<protein>
    <recommendedName>
        <fullName evidence="5 10">Carbonic anhydrase</fullName>
        <ecNumber evidence="5 10">4.2.1.1</ecNumber>
    </recommendedName>
</protein>
<dbReference type="SMART" id="SM01057">
    <property type="entry name" value="Carb_anhydrase"/>
    <property type="match status" value="1"/>
</dbReference>
<dbReference type="Pfam" id="PF00194">
    <property type="entry name" value="Carb_anhydrase"/>
    <property type="match status" value="1"/>
</dbReference>
<evidence type="ECO:0000256" key="7">
    <source>
        <dbReference type="ARBA" id="ARBA00022833"/>
    </source>
</evidence>
<evidence type="ECO:0000256" key="10">
    <source>
        <dbReference type="RuleBase" id="RU367011"/>
    </source>
</evidence>
<evidence type="ECO:0000259" key="11">
    <source>
        <dbReference type="PROSITE" id="PS51144"/>
    </source>
</evidence>
<evidence type="ECO:0000256" key="3">
    <source>
        <dbReference type="ARBA" id="ARBA00004470"/>
    </source>
</evidence>
<dbReference type="Gene3D" id="3.10.200.10">
    <property type="entry name" value="Alpha carbonic anhydrase"/>
    <property type="match status" value="1"/>
</dbReference>
<reference evidence="12" key="1">
    <citation type="journal article" date="2023" name="Plant J.">
        <title>Genome sequences and population genomics provide insights into the demographic history, inbreeding, and mutation load of two 'living fossil' tree species of Dipteronia.</title>
        <authorList>
            <person name="Feng Y."/>
            <person name="Comes H.P."/>
            <person name="Chen J."/>
            <person name="Zhu S."/>
            <person name="Lu R."/>
            <person name="Zhang X."/>
            <person name="Li P."/>
            <person name="Qiu J."/>
            <person name="Olsen K.M."/>
            <person name="Qiu Y."/>
        </authorList>
    </citation>
    <scope>NUCLEOTIDE SEQUENCE</scope>
    <source>
        <strain evidence="12">KIB01</strain>
    </source>
</reference>
<evidence type="ECO:0000256" key="4">
    <source>
        <dbReference type="ARBA" id="ARBA00006365"/>
    </source>
</evidence>
<evidence type="ECO:0000256" key="2">
    <source>
        <dbReference type="ARBA" id="ARBA00002904"/>
    </source>
</evidence>
<dbReference type="InterPro" id="IPR023561">
    <property type="entry name" value="Carbonic_anhydrase_a-class"/>
</dbReference>
<comment type="subcellular location">
    <subcellularLocation>
        <location evidence="3">Plastid</location>
        <location evidence="3">Chloroplast stroma</location>
    </subcellularLocation>
</comment>
<dbReference type="InterPro" id="IPR001148">
    <property type="entry name" value="CA_dom"/>
</dbReference>
<dbReference type="SUPFAM" id="SSF51069">
    <property type="entry name" value="Carbonic anhydrase"/>
    <property type="match status" value="1"/>
</dbReference>
<evidence type="ECO:0000313" key="13">
    <source>
        <dbReference type="Proteomes" id="UP001280121"/>
    </source>
</evidence>
<keyword evidence="10" id="KW-0732">Signal</keyword>
<comment type="similarity">
    <text evidence="10">Belongs to the alpha-carbonic anhydrase family.</text>
</comment>
<gene>
    <name evidence="12" type="ORF">Ddye_029872</name>
</gene>
<accession>A0AAD9TGJ0</accession>
<dbReference type="PROSITE" id="PS00162">
    <property type="entry name" value="ALPHA_CA_1"/>
    <property type="match status" value="1"/>
</dbReference>
<dbReference type="InterPro" id="IPR036398">
    <property type="entry name" value="CA_dom_sf"/>
</dbReference>
<keyword evidence="6 10" id="KW-0479">Metal-binding</keyword>
<evidence type="ECO:0000256" key="5">
    <source>
        <dbReference type="ARBA" id="ARBA00012925"/>
    </source>
</evidence>
<evidence type="ECO:0000256" key="6">
    <source>
        <dbReference type="ARBA" id="ARBA00022723"/>
    </source>
</evidence>
<sequence>MASKIPFSVIAISLFLGLAFATVDEDVGTVDFSYSGENGPSDWGMVKAAYSACASGKNQSPINIVKKNTVLKQNLQLHSREYNAVANATLINWGHIIGLHYGGEVGWMEINGKKYTFKQMHWHSPSEHLINGKRFTAELHLVHEAEDHSNAVIAILYRYGNSPKELDPFLAKLGDAFQRLSKEKSDKDHVTQVNVGMFNTKPLTFNNHKFFRYVGSFTTPPCTENVIWTILGKVRLISKQQVEALKAPLNPGYKDNARPEQLLNGRQIELHDEFEHLVTKLQTKKERTNL</sequence>
<feature type="domain" description="Alpha-carbonic anhydrase" evidence="11">
    <location>
        <begin position="30"/>
        <end position="272"/>
    </location>
</feature>
<dbReference type="CDD" id="cd03124">
    <property type="entry name" value="alpha_CA_prokaryotic_like"/>
    <property type="match status" value="1"/>
</dbReference>
<evidence type="ECO:0000256" key="1">
    <source>
        <dbReference type="ARBA" id="ARBA00001947"/>
    </source>
</evidence>
<dbReference type="PANTHER" id="PTHR18952:SF236">
    <property type="entry name" value="ALPHA CARBONIC ANHYDRASE 1, CHLOROPLASTIC"/>
    <property type="match status" value="1"/>
</dbReference>